<dbReference type="RefSeq" id="WP_183603681.1">
    <property type="nucleotide sequence ID" value="NZ_JACHXK010000020.1"/>
</dbReference>
<dbReference type="InterPro" id="IPR029063">
    <property type="entry name" value="SAM-dependent_MTases_sf"/>
</dbReference>
<proteinExistence type="inferred from homology"/>
<comment type="caution">
    <text evidence="6">The sequence shown here is derived from an EMBL/GenBank/DDBJ whole genome shotgun (WGS) entry which is preliminary data.</text>
</comment>
<evidence type="ECO:0000256" key="1">
    <source>
        <dbReference type="ARBA" id="ARBA00022603"/>
    </source>
</evidence>
<keyword evidence="1 6" id="KW-0489">Methyltransferase</keyword>
<reference evidence="6 7" key="1">
    <citation type="submission" date="2020-08" db="EMBL/GenBank/DDBJ databases">
        <title>Genomic Encyclopedia of Type Strains, Phase III (KMG-III): the genomes of soil and plant-associated and newly described type strains.</title>
        <authorList>
            <person name="Whitman W."/>
        </authorList>
    </citation>
    <scope>NUCLEOTIDE SEQUENCE [LARGE SCALE GENOMIC DNA]</scope>
    <source>
        <strain evidence="6 7">CECT 5862</strain>
    </source>
</reference>
<dbReference type="EC" id="2.1.1.-" evidence="4"/>
<dbReference type="InterPro" id="IPR002941">
    <property type="entry name" value="DNA_methylase_N4/N6"/>
</dbReference>
<dbReference type="PRINTS" id="PR00508">
    <property type="entry name" value="S21N4MTFRASE"/>
</dbReference>
<dbReference type="GO" id="GO:0032259">
    <property type="term" value="P:methylation"/>
    <property type="evidence" value="ECO:0007669"/>
    <property type="project" value="UniProtKB-KW"/>
</dbReference>
<dbReference type="GO" id="GO:0008170">
    <property type="term" value="F:N-methyltransferase activity"/>
    <property type="evidence" value="ECO:0007669"/>
    <property type="project" value="InterPro"/>
</dbReference>
<evidence type="ECO:0000313" key="6">
    <source>
        <dbReference type="EMBL" id="MBB3113607.1"/>
    </source>
</evidence>
<dbReference type="Gene3D" id="3.40.50.150">
    <property type="entry name" value="Vaccinia Virus protein VP39"/>
    <property type="match status" value="1"/>
</dbReference>
<keyword evidence="7" id="KW-1185">Reference proteome</keyword>
<dbReference type="GO" id="GO:0009307">
    <property type="term" value="P:DNA restriction-modification system"/>
    <property type="evidence" value="ECO:0007669"/>
    <property type="project" value="UniProtKB-KW"/>
</dbReference>
<evidence type="ECO:0000256" key="3">
    <source>
        <dbReference type="ARBA" id="ARBA00022747"/>
    </source>
</evidence>
<dbReference type="InterPro" id="IPR001091">
    <property type="entry name" value="RM_Methyltransferase"/>
</dbReference>
<evidence type="ECO:0000256" key="4">
    <source>
        <dbReference type="RuleBase" id="RU362026"/>
    </source>
</evidence>
<sequence>MARGKIKLAPACAGSEVEDWQLTENRSLSYGAPDAANMLIYGDNLAALQLLEARCAASIKCIFIDPPYNTGSMFEHYDDGADSDVWLSQMRQRLKLMRRLLRPDGVIAVQIDYREAARLKLLLDEVFDRQFRNEIIVKRGTKNVQHQFDTIDALASGHDSILLYANSPDTRFRHCMSQLDKPQPGTWNNHWRGTNRPTMRYEIFGIRPESGQWRWSEERTRGAMRNHEQYLAETGGQMSIDDYYLSKLQTEGIALNFVRLSRTGKPEHYVPPRSYRILSDLWLDIPMSGSITRFPHEKHEALLFRILHWLTDEGDWVLDAYLGTGTTAAAAHKMNRRWIGIESGTHIHDFALPRLKRVVDGSCRQGISTQLDWQGGGGFRGYELASAHAEHAHPDIYMA</sequence>
<evidence type="ECO:0000259" key="5">
    <source>
        <dbReference type="Pfam" id="PF01555"/>
    </source>
</evidence>
<protein>
    <recommendedName>
        <fullName evidence="4">Methyltransferase</fullName>
        <ecNumber evidence="4">2.1.1.-</ecNumber>
    </recommendedName>
</protein>
<dbReference type="EMBL" id="JACHXK010000020">
    <property type="protein sequence ID" value="MBB3113607.1"/>
    <property type="molecule type" value="Genomic_DNA"/>
</dbReference>
<accession>A0A7W5FQV0</accession>
<dbReference type="Pfam" id="PF01555">
    <property type="entry name" value="N6_N4_Mtase"/>
    <property type="match status" value="1"/>
</dbReference>
<keyword evidence="2" id="KW-0808">Transferase</keyword>
<keyword evidence="3" id="KW-0680">Restriction system</keyword>
<organism evidence="6 7">
    <name type="scientific">Paenibacillus phyllosphaerae</name>
    <dbReference type="NCBI Taxonomy" id="274593"/>
    <lineage>
        <taxon>Bacteria</taxon>
        <taxon>Bacillati</taxon>
        <taxon>Bacillota</taxon>
        <taxon>Bacilli</taxon>
        <taxon>Bacillales</taxon>
        <taxon>Paenibacillaceae</taxon>
        <taxon>Paenibacillus</taxon>
    </lineage>
</organism>
<comment type="similarity">
    <text evidence="4">Belongs to the N(4)/N(6)-methyltransferase family.</text>
</comment>
<evidence type="ECO:0000313" key="7">
    <source>
        <dbReference type="Proteomes" id="UP000570361"/>
    </source>
</evidence>
<evidence type="ECO:0000256" key="2">
    <source>
        <dbReference type="ARBA" id="ARBA00022679"/>
    </source>
</evidence>
<dbReference type="SUPFAM" id="SSF53335">
    <property type="entry name" value="S-adenosyl-L-methionine-dependent methyltransferases"/>
    <property type="match status" value="1"/>
</dbReference>
<gene>
    <name evidence="6" type="ORF">FHS18_005720</name>
</gene>
<dbReference type="Proteomes" id="UP000570361">
    <property type="component" value="Unassembled WGS sequence"/>
</dbReference>
<dbReference type="AlphaFoldDB" id="A0A7W5FQV0"/>
<feature type="domain" description="DNA methylase N-4/N-6" evidence="5">
    <location>
        <begin position="59"/>
        <end position="349"/>
    </location>
</feature>
<name>A0A7W5FQV0_9BACL</name>
<dbReference type="GO" id="GO:0003677">
    <property type="term" value="F:DNA binding"/>
    <property type="evidence" value="ECO:0007669"/>
    <property type="project" value="InterPro"/>
</dbReference>